<dbReference type="SUPFAM" id="SSF53448">
    <property type="entry name" value="Nucleotide-diphospho-sugar transferases"/>
    <property type="match status" value="1"/>
</dbReference>
<dbReference type="RefSeq" id="WP_188820257.1">
    <property type="nucleotide sequence ID" value="NZ_BMHH01000001.1"/>
</dbReference>
<evidence type="ECO:0000313" key="2">
    <source>
        <dbReference type="EMBL" id="GGA77084.1"/>
    </source>
</evidence>
<feature type="domain" description="Glycosyltransferase 2-like" evidence="1">
    <location>
        <begin position="3"/>
        <end position="77"/>
    </location>
</feature>
<evidence type="ECO:0000313" key="3">
    <source>
        <dbReference type="Proteomes" id="UP000646478"/>
    </source>
</evidence>
<dbReference type="Pfam" id="PF00535">
    <property type="entry name" value="Glycos_transf_2"/>
    <property type="match status" value="1"/>
</dbReference>
<protein>
    <submittedName>
        <fullName evidence="2">Glycosyl transferase family 2</fullName>
    </submittedName>
</protein>
<reference evidence="2" key="1">
    <citation type="journal article" date="2014" name="Int. J. Syst. Evol. Microbiol.">
        <title>Complete genome sequence of Corynebacterium casei LMG S-19264T (=DSM 44701T), isolated from a smear-ripened cheese.</title>
        <authorList>
            <consortium name="US DOE Joint Genome Institute (JGI-PGF)"/>
            <person name="Walter F."/>
            <person name="Albersmeier A."/>
            <person name="Kalinowski J."/>
            <person name="Ruckert C."/>
        </authorList>
    </citation>
    <scope>NUCLEOTIDE SEQUENCE</scope>
    <source>
        <strain evidence="2">CGMCC 1.15082</strain>
    </source>
</reference>
<accession>A0A916S1M3</accession>
<evidence type="ECO:0000259" key="1">
    <source>
        <dbReference type="Pfam" id="PF00535"/>
    </source>
</evidence>
<sequence length="166" mass="17957">MVSVIIETKNDEEALARTLAGLVSGAVEGLVRDVLVVDHGSSDHTRDVADAAGCVFLANKPFADAVRQARGDWLLLLEPGARLLEGWPEAVRDHIEVLPGPARFTRASINRPRFLARVFGRNDPLRDGLLISKRQATALLKPGCGGRDLARGLAMRKLKAEMVMVG</sequence>
<organism evidence="2 3">
    <name type="scientific">Brucella endophytica</name>
    <dbReference type="NCBI Taxonomy" id="1963359"/>
    <lineage>
        <taxon>Bacteria</taxon>
        <taxon>Pseudomonadati</taxon>
        <taxon>Pseudomonadota</taxon>
        <taxon>Alphaproteobacteria</taxon>
        <taxon>Hyphomicrobiales</taxon>
        <taxon>Brucellaceae</taxon>
        <taxon>Brucella/Ochrobactrum group</taxon>
        <taxon>Brucella</taxon>
    </lineage>
</organism>
<dbReference type="AlphaFoldDB" id="A0A916S1M3"/>
<gene>
    <name evidence="2" type="ORF">GCM10011491_00310</name>
</gene>
<dbReference type="Proteomes" id="UP000646478">
    <property type="component" value="Unassembled WGS sequence"/>
</dbReference>
<proteinExistence type="predicted"/>
<dbReference type="GO" id="GO:0016740">
    <property type="term" value="F:transferase activity"/>
    <property type="evidence" value="ECO:0007669"/>
    <property type="project" value="UniProtKB-KW"/>
</dbReference>
<name>A0A916S1M3_9HYPH</name>
<reference evidence="2" key="2">
    <citation type="submission" date="2020-09" db="EMBL/GenBank/DDBJ databases">
        <authorList>
            <person name="Sun Q."/>
            <person name="Zhou Y."/>
        </authorList>
    </citation>
    <scope>NUCLEOTIDE SEQUENCE</scope>
    <source>
        <strain evidence="2">CGMCC 1.15082</strain>
    </source>
</reference>
<comment type="caution">
    <text evidence="2">The sequence shown here is derived from an EMBL/GenBank/DDBJ whole genome shotgun (WGS) entry which is preliminary data.</text>
</comment>
<keyword evidence="3" id="KW-1185">Reference proteome</keyword>
<dbReference type="InterPro" id="IPR029044">
    <property type="entry name" value="Nucleotide-diphossugar_trans"/>
</dbReference>
<dbReference type="InterPro" id="IPR001173">
    <property type="entry name" value="Glyco_trans_2-like"/>
</dbReference>
<dbReference type="Gene3D" id="3.90.550.10">
    <property type="entry name" value="Spore Coat Polysaccharide Biosynthesis Protein SpsA, Chain A"/>
    <property type="match status" value="1"/>
</dbReference>
<keyword evidence="2" id="KW-0808">Transferase</keyword>
<dbReference type="EMBL" id="BMHH01000001">
    <property type="protein sequence ID" value="GGA77084.1"/>
    <property type="molecule type" value="Genomic_DNA"/>
</dbReference>